<name>A0A5J6VCZ6_9ACAR</name>
<keyword evidence="12" id="KW-0520">NAD</keyword>
<feature type="transmembrane region" description="Helical" evidence="18">
    <location>
        <begin position="225"/>
        <end position="243"/>
    </location>
</feature>
<feature type="transmembrane region" description="Helical" evidence="18">
    <location>
        <begin position="52"/>
        <end position="70"/>
    </location>
</feature>
<dbReference type="InterPro" id="IPR050175">
    <property type="entry name" value="Complex_I_Subunit_2"/>
</dbReference>
<dbReference type="EC" id="7.1.1.2" evidence="3"/>
<evidence type="ECO:0000256" key="8">
    <source>
        <dbReference type="ARBA" id="ARBA00022792"/>
    </source>
</evidence>
<keyword evidence="13" id="KW-0830">Ubiquinone</keyword>
<dbReference type="GO" id="GO:0005743">
    <property type="term" value="C:mitochondrial inner membrane"/>
    <property type="evidence" value="ECO:0007669"/>
    <property type="project" value="UniProtKB-SubCell"/>
</dbReference>
<evidence type="ECO:0000313" key="19">
    <source>
        <dbReference type="EMBL" id="QFG71639.1"/>
    </source>
</evidence>
<evidence type="ECO:0000256" key="10">
    <source>
        <dbReference type="ARBA" id="ARBA00022982"/>
    </source>
</evidence>
<proteinExistence type="inferred from homology"/>
<evidence type="ECO:0000256" key="16">
    <source>
        <dbReference type="ARBA" id="ARBA00031028"/>
    </source>
</evidence>
<evidence type="ECO:0000256" key="14">
    <source>
        <dbReference type="ARBA" id="ARBA00023128"/>
    </source>
</evidence>
<reference evidence="19" key="1">
    <citation type="submission" date="2018-09" db="EMBL/GenBank/DDBJ databases">
        <title>Uncovering the phylogeny of Oribatida (Acari, Sarcoptiformes): new evidence from the organization of mitochondrial genomes.</title>
        <authorList>
            <person name="Xue X.-F."/>
            <person name="Li W.-N."/>
        </authorList>
    </citation>
    <scope>NUCLEOTIDE SEQUENCE</scope>
</reference>
<evidence type="ECO:0000256" key="11">
    <source>
        <dbReference type="ARBA" id="ARBA00022989"/>
    </source>
</evidence>
<feature type="transmembrane region" description="Helical" evidence="18">
    <location>
        <begin position="144"/>
        <end position="165"/>
    </location>
</feature>
<evidence type="ECO:0000256" key="17">
    <source>
        <dbReference type="ARBA" id="ARBA00049551"/>
    </source>
</evidence>
<comment type="subcellular location">
    <subcellularLocation>
        <location evidence="1">Mitochondrion inner membrane</location>
        <topology evidence="1">Multi-pass membrane protein</topology>
    </subcellularLocation>
</comment>
<accession>A0A5J6VCZ6</accession>
<organism evidence="19">
    <name type="scientific">Histiostomatidae sp. XFX</name>
    <dbReference type="NCBI Taxonomy" id="2652661"/>
    <lineage>
        <taxon>Eukaryota</taxon>
        <taxon>Metazoa</taxon>
        <taxon>Ecdysozoa</taxon>
        <taxon>Arthropoda</taxon>
        <taxon>Chelicerata</taxon>
        <taxon>Arachnida</taxon>
        <taxon>Acari</taxon>
        <taxon>Acariformes</taxon>
        <taxon>Sarcoptiformes</taxon>
        <taxon>Astigmata</taxon>
        <taxon>Histiostomatoidea</taxon>
        <taxon>Histiostomatidae</taxon>
    </lineage>
</organism>
<evidence type="ECO:0000256" key="3">
    <source>
        <dbReference type="ARBA" id="ARBA00012944"/>
    </source>
</evidence>
<keyword evidence="10" id="KW-0249">Electron transport</keyword>
<dbReference type="AlphaFoldDB" id="A0A5J6VCZ6"/>
<keyword evidence="8" id="KW-0999">Mitochondrion inner membrane</keyword>
<feature type="transmembrane region" description="Helical" evidence="18">
    <location>
        <begin position="293"/>
        <end position="311"/>
    </location>
</feature>
<gene>
    <name evidence="19" type="primary">nad2</name>
</gene>
<comment type="catalytic activity">
    <reaction evidence="17">
        <text>a ubiquinone + NADH + 5 H(+)(in) = a ubiquinol + NAD(+) + 4 H(+)(out)</text>
        <dbReference type="Rhea" id="RHEA:29091"/>
        <dbReference type="Rhea" id="RHEA-COMP:9565"/>
        <dbReference type="Rhea" id="RHEA-COMP:9566"/>
        <dbReference type="ChEBI" id="CHEBI:15378"/>
        <dbReference type="ChEBI" id="CHEBI:16389"/>
        <dbReference type="ChEBI" id="CHEBI:17976"/>
        <dbReference type="ChEBI" id="CHEBI:57540"/>
        <dbReference type="ChEBI" id="CHEBI:57945"/>
        <dbReference type="EC" id="7.1.1.2"/>
    </reaction>
</comment>
<keyword evidence="7 18" id="KW-0812">Transmembrane</keyword>
<dbReference type="GO" id="GO:0006120">
    <property type="term" value="P:mitochondrial electron transport, NADH to ubiquinone"/>
    <property type="evidence" value="ECO:0007669"/>
    <property type="project" value="TreeGrafter"/>
</dbReference>
<sequence length="312" mass="35192">MLSVMIILSSMLAVSSSCWMVLWVFMEMNTLMMCLLMNSEMNKDKSNSPPAFLYYLVQCTASIIFLCVAYSHVNNESLKEYIMLICMLVKMGVWPFHAWYLKIISMLSMKTNSLKMIMTWQKVIPLLTIPALSLKSESMCMTMCMVNMAASSLSVSSFMSFKSIMGMSSMFNNSWLLITTINTTLMLVFFSVYSMSLLITLSYLEKMKTKKSLTQKNLMLTTAMGANLSGVPPMIMFSAKVYVLKTMVGMNLTMAGVYMVLVNCLFSYHYLWGLMNLMSTENKKTQNTSQTNSVTNALLLLSSSTLGLLLLF</sequence>
<feature type="transmembrane region" description="Helical" evidence="18">
    <location>
        <begin position="255"/>
        <end position="272"/>
    </location>
</feature>
<protein>
    <recommendedName>
        <fullName evidence="4">NADH-ubiquinone oxidoreductase chain 2</fullName>
        <ecNumber evidence="3">7.1.1.2</ecNumber>
    </recommendedName>
    <alternativeName>
        <fullName evidence="16">NADH dehydrogenase subunit 2</fullName>
    </alternativeName>
</protein>
<keyword evidence="15 18" id="KW-0472">Membrane</keyword>
<dbReference type="EMBL" id="MH921997">
    <property type="protein sequence ID" value="QFG71639.1"/>
    <property type="molecule type" value="Genomic_DNA"/>
</dbReference>
<feature type="transmembrane region" description="Helical" evidence="18">
    <location>
        <begin position="82"/>
        <end position="101"/>
    </location>
</feature>
<evidence type="ECO:0000256" key="18">
    <source>
        <dbReference type="SAM" id="Phobius"/>
    </source>
</evidence>
<keyword evidence="9" id="KW-1278">Translocase</keyword>
<evidence type="ECO:0000256" key="9">
    <source>
        <dbReference type="ARBA" id="ARBA00022967"/>
    </source>
</evidence>
<evidence type="ECO:0000256" key="13">
    <source>
        <dbReference type="ARBA" id="ARBA00023075"/>
    </source>
</evidence>
<evidence type="ECO:0000256" key="5">
    <source>
        <dbReference type="ARBA" id="ARBA00022448"/>
    </source>
</evidence>
<dbReference type="PANTHER" id="PTHR46552:SF1">
    <property type="entry name" value="NADH-UBIQUINONE OXIDOREDUCTASE CHAIN 2"/>
    <property type="match status" value="1"/>
</dbReference>
<evidence type="ECO:0000256" key="6">
    <source>
        <dbReference type="ARBA" id="ARBA00022660"/>
    </source>
</evidence>
<evidence type="ECO:0000256" key="12">
    <source>
        <dbReference type="ARBA" id="ARBA00023027"/>
    </source>
</evidence>
<evidence type="ECO:0000256" key="15">
    <source>
        <dbReference type="ARBA" id="ARBA00023136"/>
    </source>
</evidence>
<geneLocation type="mitochondrion" evidence="19"/>
<feature type="transmembrane region" description="Helical" evidence="18">
    <location>
        <begin position="185"/>
        <end position="204"/>
    </location>
</feature>
<evidence type="ECO:0000256" key="4">
    <source>
        <dbReference type="ARBA" id="ARBA00021008"/>
    </source>
</evidence>
<keyword evidence="11 18" id="KW-1133">Transmembrane helix</keyword>
<dbReference type="PANTHER" id="PTHR46552">
    <property type="entry name" value="NADH-UBIQUINONE OXIDOREDUCTASE CHAIN 2"/>
    <property type="match status" value="1"/>
</dbReference>
<feature type="transmembrane region" description="Helical" evidence="18">
    <location>
        <begin position="12"/>
        <end position="32"/>
    </location>
</feature>
<comment type="similarity">
    <text evidence="2">Belongs to the complex I subunit 2 family.</text>
</comment>
<keyword evidence="14 19" id="KW-0496">Mitochondrion</keyword>
<evidence type="ECO:0000256" key="1">
    <source>
        <dbReference type="ARBA" id="ARBA00004448"/>
    </source>
</evidence>
<evidence type="ECO:0000256" key="2">
    <source>
        <dbReference type="ARBA" id="ARBA00007012"/>
    </source>
</evidence>
<dbReference type="GO" id="GO:0008137">
    <property type="term" value="F:NADH dehydrogenase (ubiquinone) activity"/>
    <property type="evidence" value="ECO:0007669"/>
    <property type="project" value="UniProtKB-EC"/>
</dbReference>
<keyword evidence="5" id="KW-0813">Transport</keyword>
<keyword evidence="6" id="KW-0679">Respiratory chain</keyword>
<evidence type="ECO:0000256" key="7">
    <source>
        <dbReference type="ARBA" id="ARBA00022692"/>
    </source>
</evidence>